<dbReference type="RefSeq" id="WP_168511495.1">
    <property type="nucleotide sequence ID" value="NZ_JAAXLS010000002.1"/>
</dbReference>
<organism evidence="2 3">
    <name type="scientific">Amycolatopsis acididurans</name>
    <dbReference type="NCBI Taxonomy" id="2724524"/>
    <lineage>
        <taxon>Bacteria</taxon>
        <taxon>Bacillati</taxon>
        <taxon>Actinomycetota</taxon>
        <taxon>Actinomycetes</taxon>
        <taxon>Pseudonocardiales</taxon>
        <taxon>Pseudonocardiaceae</taxon>
        <taxon>Amycolatopsis</taxon>
    </lineage>
</organism>
<feature type="region of interest" description="Disordered" evidence="1">
    <location>
        <begin position="1"/>
        <end position="84"/>
    </location>
</feature>
<keyword evidence="3" id="KW-1185">Reference proteome</keyword>
<protein>
    <submittedName>
        <fullName evidence="2">Uncharacterized protein</fullName>
    </submittedName>
</protein>
<dbReference type="EMBL" id="JAAXLS010000002">
    <property type="protein sequence ID" value="NKQ52010.1"/>
    <property type="molecule type" value="Genomic_DNA"/>
</dbReference>
<evidence type="ECO:0000313" key="2">
    <source>
        <dbReference type="EMBL" id="NKQ52010.1"/>
    </source>
</evidence>
<sequence length="97" mass="10801">MTDPVPRRALAIRGAQREDSTGAVPAPLTAPAAGRGRRHSWPMRATRGCNRQRGRQGHCDARDRRRAHSGTFSEQDASGRPEKKFKLVCKIRRNTAL</sequence>
<reference evidence="2 3" key="1">
    <citation type="submission" date="2020-04" db="EMBL/GenBank/DDBJ databases">
        <title>Novel species.</title>
        <authorList>
            <person name="Teo W.F.A."/>
            <person name="Lipun K."/>
            <person name="Srisuk N."/>
            <person name="Duangmal K."/>
        </authorList>
    </citation>
    <scope>NUCLEOTIDE SEQUENCE [LARGE SCALE GENOMIC DNA]</scope>
    <source>
        <strain evidence="2 3">K13G38</strain>
    </source>
</reference>
<accession>A0ABX1J0Z2</accession>
<evidence type="ECO:0000313" key="3">
    <source>
        <dbReference type="Proteomes" id="UP000715441"/>
    </source>
</evidence>
<dbReference type="Proteomes" id="UP000715441">
    <property type="component" value="Unassembled WGS sequence"/>
</dbReference>
<comment type="caution">
    <text evidence="2">The sequence shown here is derived from an EMBL/GenBank/DDBJ whole genome shotgun (WGS) entry which is preliminary data.</text>
</comment>
<proteinExistence type="predicted"/>
<name>A0ABX1J0Z2_9PSEU</name>
<gene>
    <name evidence="2" type="ORF">HFP15_03850</name>
</gene>
<evidence type="ECO:0000256" key="1">
    <source>
        <dbReference type="SAM" id="MobiDB-lite"/>
    </source>
</evidence>